<comment type="caution">
    <text evidence="2">The sequence shown here is derived from an EMBL/GenBank/DDBJ whole genome shotgun (WGS) entry which is preliminary data.</text>
</comment>
<protein>
    <recommendedName>
        <fullName evidence="4">Peptidase M10 serralysin C-terminal domain-containing protein</fullName>
    </recommendedName>
</protein>
<evidence type="ECO:0008006" key="4">
    <source>
        <dbReference type="Google" id="ProtNLM"/>
    </source>
</evidence>
<organism evidence="2 3">
    <name type="scientific">Chromatium okenii</name>
    <dbReference type="NCBI Taxonomy" id="61644"/>
    <lineage>
        <taxon>Bacteria</taxon>
        <taxon>Pseudomonadati</taxon>
        <taxon>Pseudomonadota</taxon>
        <taxon>Gammaproteobacteria</taxon>
        <taxon>Chromatiales</taxon>
        <taxon>Chromatiaceae</taxon>
        <taxon>Chromatium</taxon>
    </lineage>
</organism>
<dbReference type="PRINTS" id="PR00313">
    <property type="entry name" value="CABNDNGRPT"/>
</dbReference>
<evidence type="ECO:0000313" key="3">
    <source>
        <dbReference type="Proteomes" id="UP000239936"/>
    </source>
</evidence>
<dbReference type="SUPFAM" id="SSF51120">
    <property type="entry name" value="beta-Roll"/>
    <property type="match status" value="1"/>
</dbReference>
<dbReference type="Proteomes" id="UP000239936">
    <property type="component" value="Unassembled WGS sequence"/>
</dbReference>
<name>A0A2S7XMN8_9GAMM</name>
<dbReference type="GO" id="GO:0005509">
    <property type="term" value="F:calcium ion binding"/>
    <property type="evidence" value="ECO:0007669"/>
    <property type="project" value="InterPro"/>
</dbReference>
<dbReference type="Gene3D" id="2.150.10.10">
    <property type="entry name" value="Serralysin-like metalloprotease, C-terminal"/>
    <property type="match status" value="1"/>
</dbReference>
<keyword evidence="3" id="KW-1185">Reference proteome</keyword>
<dbReference type="InterPro" id="IPR001343">
    <property type="entry name" value="Hemolysn_Ca-bd"/>
</dbReference>
<dbReference type="Pfam" id="PF00353">
    <property type="entry name" value="HemolysinCabind"/>
    <property type="match status" value="1"/>
</dbReference>
<evidence type="ECO:0000313" key="2">
    <source>
        <dbReference type="EMBL" id="PQJ94843.1"/>
    </source>
</evidence>
<dbReference type="RefSeq" id="WP_105074991.1">
    <property type="nucleotide sequence ID" value="NZ_PPGH01000039.1"/>
</dbReference>
<evidence type="ECO:0000256" key="1">
    <source>
        <dbReference type="ARBA" id="ARBA00022837"/>
    </source>
</evidence>
<dbReference type="InterPro" id="IPR011049">
    <property type="entry name" value="Serralysin-like_metalloprot_C"/>
</dbReference>
<keyword evidence="1" id="KW-0106">Calcium</keyword>
<proteinExistence type="predicted"/>
<dbReference type="AlphaFoldDB" id="A0A2S7XMN8"/>
<dbReference type="EMBL" id="PPGH01000039">
    <property type="protein sequence ID" value="PQJ94843.1"/>
    <property type="molecule type" value="Genomic_DNA"/>
</dbReference>
<accession>A0A2S7XMN8</accession>
<gene>
    <name evidence="2" type="ORF">CXB77_18175</name>
</gene>
<reference evidence="2 3" key="1">
    <citation type="submission" date="2018-01" db="EMBL/GenBank/DDBJ databases">
        <title>The complete genome sequence of Chromatium okenii LaCa, a purple sulfur bacterium with a turbulent life.</title>
        <authorList>
            <person name="Luedin S.M."/>
            <person name="Liechti N."/>
            <person name="Storelli N."/>
            <person name="Danza F."/>
            <person name="Wittwer M."/>
            <person name="Pothier J.F."/>
            <person name="Tonolla M.A."/>
        </authorList>
    </citation>
    <scope>NUCLEOTIDE SEQUENCE [LARGE SCALE GENOMIC DNA]</scope>
    <source>
        <strain evidence="2 3">LaCa</strain>
    </source>
</reference>
<sequence length="68" mass="6767">MATVENAIGSAFDDIIIGDGNANVLTGGAGVDQLTGGAGGDTFVFHLGDSAVGAGERDILRFQRGDGE</sequence>
<dbReference type="OrthoDB" id="223957at2"/>